<dbReference type="OrthoDB" id="5910207at2"/>
<protein>
    <recommendedName>
        <fullName evidence="3">DUF4303 domain-containing protein</fullName>
    </recommendedName>
</protein>
<reference evidence="2" key="1">
    <citation type="submission" date="2014-09" db="EMBL/GenBank/DDBJ databases">
        <authorList>
            <person name="Hjerde E."/>
        </authorList>
    </citation>
    <scope>NUCLEOTIDE SEQUENCE [LARGE SCALE GENOMIC DNA]</scope>
    <source>
        <strain evidence="2">06/09/139</strain>
    </source>
</reference>
<dbReference type="Proteomes" id="UP000032427">
    <property type="component" value="Chromosome 2"/>
</dbReference>
<evidence type="ECO:0000313" key="2">
    <source>
        <dbReference type="Proteomes" id="UP000032427"/>
    </source>
</evidence>
<dbReference type="KEGG" id="awd:AWOD_II_0141"/>
<name>A0A090JZA4_9GAMM</name>
<dbReference type="EMBL" id="LN554847">
    <property type="protein sequence ID" value="CED56793.1"/>
    <property type="molecule type" value="Genomic_DNA"/>
</dbReference>
<proteinExistence type="predicted"/>
<dbReference type="PATRIC" id="fig|80852.17.peg.2887"/>
<organism evidence="1 2">
    <name type="scientific">Aliivibrio wodanis</name>
    <dbReference type="NCBI Taxonomy" id="80852"/>
    <lineage>
        <taxon>Bacteria</taxon>
        <taxon>Pseudomonadati</taxon>
        <taxon>Pseudomonadota</taxon>
        <taxon>Gammaproteobacteria</taxon>
        <taxon>Vibrionales</taxon>
        <taxon>Vibrionaceae</taxon>
        <taxon>Aliivibrio</taxon>
    </lineage>
</organism>
<evidence type="ECO:0000313" key="1">
    <source>
        <dbReference type="EMBL" id="CED56793.1"/>
    </source>
</evidence>
<keyword evidence="2" id="KW-1185">Reference proteome</keyword>
<dbReference type="AlphaFoldDB" id="A0A090JZA4"/>
<evidence type="ECO:0008006" key="3">
    <source>
        <dbReference type="Google" id="ProtNLM"/>
    </source>
</evidence>
<dbReference type="GeneID" id="28542386"/>
<gene>
    <name evidence="1" type="ORF">AWOD_II_0141</name>
</gene>
<dbReference type="HOGENOM" id="CLU_1748907_0_0_6"/>
<sequence>MKNEIKTKELKALLSDYIDGLGLRVFSIGFTLVFDENDFPEVLVGVLTLREVENWVSEFGSDAKYYLWNTAEYELFEISHFESVPYFDENFPSRESYLEDIQRMLRELNECMLKEGGDIYLYAHDVEDDDFFGFLHKSLCKEQLKEIELCKYI</sequence>
<accession>A0A090JZA4</accession>